<organism evidence="1">
    <name type="scientific">Octopus bimaculoides</name>
    <name type="common">California two-spotted octopus</name>
    <dbReference type="NCBI Taxonomy" id="37653"/>
    <lineage>
        <taxon>Eukaryota</taxon>
        <taxon>Metazoa</taxon>
        <taxon>Spiralia</taxon>
        <taxon>Lophotrochozoa</taxon>
        <taxon>Mollusca</taxon>
        <taxon>Cephalopoda</taxon>
        <taxon>Coleoidea</taxon>
        <taxon>Octopodiformes</taxon>
        <taxon>Octopoda</taxon>
        <taxon>Incirrata</taxon>
        <taxon>Octopodidae</taxon>
        <taxon>Octopus</taxon>
    </lineage>
</organism>
<dbReference type="EMBL" id="KQ416479">
    <property type="protein sequence ID" value="KOF96837.1"/>
    <property type="molecule type" value="Genomic_DNA"/>
</dbReference>
<gene>
    <name evidence="1" type="ORF">OCBIM_22033394mg</name>
</gene>
<accession>A0A0L8I5U3</accession>
<sequence>MLPYHHSSLYYHLLLSLSFSQQQIYSCHHCLSSITSSHTVTFPLLLSLLSFQLDDCPSHYSLTPFIQLNWKF</sequence>
<protein>
    <submittedName>
        <fullName evidence="1">Uncharacterized protein</fullName>
    </submittedName>
</protein>
<reference evidence="1" key="1">
    <citation type="submission" date="2015-07" db="EMBL/GenBank/DDBJ databases">
        <title>MeaNS - Measles Nucleotide Surveillance Program.</title>
        <authorList>
            <person name="Tran T."/>
            <person name="Druce J."/>
        </authorList>
    </citation>
    <scope>NUCLEOTIDE SEQUENCE</scope>
    <source>
        <strain evidence="1">UCB-OBI-ISO-001</strain>
        <tissue evidence="1">Gonad</tissue>
    </source>
</reference>
<dbReference type="AlphaFoldDB" id="A0A0L8I5U3"/>
<proteinExistence type="predicted"/>
<name>A0A0L8I5U3_OCTBM</name>
<evidence type="ECO:0000313" key="1">
    <source>
        <dbReference type="EMBL" id="KOF96837.1"/>
    </source>
</evidence>